<dbReference type="InterPro" id="IPR026992">
    <property type="entry name" value="DIOX_N"/>
</dbReference>
<dbReference type="Gene3D" id="2.60.120.330">
    <property type="entry name" value="B-lactam Antibiotic, Isopenicillin N Synthase, Chain"/>
    <property type="match status" value="1"/>
</dbReference>
<dbReference type="Proteomes" id="UP001443914">
    <property type="component" value="Unassembled WGS sequence"/>
</dbReference>
<dbReference type="InterPro" id="IPR005123">
    <property type="entry name" value="Oxoglu/Fe-dep_dioxygenase_dom"/>
</dbReference>
<dbReference type="PANTHER" id="PTHR47991">
    <property type="entry name" value="OXOGLUTARATE/IRON-DEPENDENT DIOXYGENASE"/>
    <property type="match status" value="1"/>
</dbReference>
<evidence type="ECO:0000259" key="5">
    <source>
        <dbReference type="PROSITE" id="PS51471"/>
    </source>
</evidence>
<dbReference type="EMBL" id="JBDFQZ010000010">
    <property type="protein sequence ID" value="KAK9682285.1"/>
    <property type="molecule type" value="Genomic_DNA"/>
</dbReference>
<gene>
    <name evidence="6" type="ORF">RND81_10G062900</name>
</gene>
<dbReference type="GO" id="GO:0046872">
    <property type="term" value="F:metal ion binding"/>
    <property type="evidence" value="ECO:0007669"/>
    <property type="project" value="UniProtKB-KW"/>
</dbReference>
<keyword evidence="4" id="KW-0560">Oxidoreductase</keyword>
<dbReference type="PROSITE" id="PS51471">
    <property type="entry name" value="FE2OG_OXY"/>
    <property type="match status" value="1"/>
</dbReference>
<evidence type="ECO:0000313" key="7">
    <source>
        <dbReference type="Proteomes" id="UP001443914"/>
    </source>
</evidence>
<keyword evidence="3 4" id="KW-0408">Iron</keyword>
<dbReference type="GO" id="GO:0016491">
    <property type="term" value="F:oxidoreductase activity"/>
    <property type="evidence" value="ECO:0007669"/>
    <property type="project" value="UniProtKB-KW"/>
</dbReference>
<proteinExistence type="inferred from homology"/>
<evidence type="ECO:0000256" key="1">
    <source>
        <dbReference type="ARBA" id="ARBA00008056"/>
    </source>
</evidence>
<dbReference type="AlphaFoldDB" id="A0AAW1I103"/>
<protein>
    <recommendedName>
        <fullName evidence="5">Fe2OG dioxygenase domain-containing protein</fullName>
    </recommendedName>
</protein>
<dbReference type="InterPro" id="IPR050295">
    <property type="entry name" value="Plant_2OG-oxidoreductases"/>
</dbReference>
<keyword evidence="7" id="KW-1185">Reference proteome</keyword>
<dbReference type="InterPro" id="IPR027443">
    <property type="entry name" value="IPNS-like_sf"/>
</dbReference>
<feature type="domain" description="Fe2OG dioxygenase" evidence="5">
    <location>
        <begin position="128"/>
        <end position="203"/>
    </location>
</feature>
<sequence length="203" mass="23395">MFNFGQVIDHNVPIALINETTSVIKEFFALPVEEKERYCSTDTNKKFIIYTSSVNYDKEALHYGRDAARHLTVPKDECEKDWPQKPLRYRKIIRDYTDAVEKVGLRLLRLLVEGLGLETHYFEKEKLGENPNFTVNHYPKCPKPEETWGSAKHYDPGLMTILLQDDVPGLQALHKGKWIAIETIPYAFVVNVGNLLEIVTNES</sequence>
<dbReference type="SUPFAM" id="SSF51197">
    <property type="entry name" value="Clavaminate synthase-like"/>
    <property type="match status" value="1"/>
</dbReference>
<evidence type="ECO:0000256" key="2">
    <source>
        <dbReference type="ARBA" id="ARBA00022723"/>
    </source>
</evidence>
<keyword evidence="2 4" id="KW-0479">Metal-binding</keyword>
<accession>A0AAW1I103</accession>
<name>A0AAW1I103_SAPOF</name>
<dbReference type="Pfam" id="PF14226">
    <property type="entry name" value="DIOX_N"/>
    <property type="match status" value="1"/>
</dbReference>
<reference evidence="6" key="1">
    <citation type="submission" date="2024-03" db="EMBL/GenBank/DDBJ databases">
        <title>WGS assembly of Saponaria officinalis var. Norfolk2.</title>
        <authorList>
            <person name="Jenkins J."/>
            <person name="Shu S."/>
            <person name="Grimwood J."/>
            <person name="Barry K."/>
            <person name="Goodstein D."/>
            <person name="Schmutz J."/>
            <person name="Leebens-Mack J."/>
            <person name="Osbourn A."/>
        </authorList>
    </citation>
    <scope>NUCLEOTIDE SEQUENCE [LARGE SCALE GENOMIC DNA]</scope>
    <source>
        <strain evidence="6">JIC</strain>
    </source>
</reference>
<organism evidence="6 7">
    <name type="scientific">Saponaria officinalis</name>
    <name type="common">Common soapwort</name>
    <name type="synonym">Lychnis saponaria</name>
    <dbReference type="NCBI Taxonomy" id="3572"/>
    <lineage>
        <taxon>Eukaryota</taxon>
        <taxon>Viridiplantae</taxon>
        <taxon>Streptophyta</taxon>
        <taxon>Embryophyta</taxon>
        <taxon>Tracheophyta</taxon>
        <taxon>Spermatophyta</taxon>
        <taxon>Magnoliopsida</taxon>
        <taxon>eudicotyledons</taxon>
        <taxon>Gunneridae</taxon>
        <taxon>Pentapetalae</taxon>
        <taxon>Caryophyllales</taxon>
        <taxon>Caryophyllaceae</taxon>
        <taxon>Caryophylleae</taxon>
        <taxon>Saponaria</taxon>
    </lineage>
</organism>
<dbReference type="InterPro" id="IPR044861">
    <property type="entry name" value="IPNS-like_FE2OG_OXY"/>
</dbReference>
<comment type="caution">
    <text evidence="6">The sequence shown here is derived from an EMBL/GenBank/DDBJ whole genome shotgun (WGS) entry which is preliminary data.</text>
</comment>
<evidence type="ECO:0000313" key="6">
    <source>
        <dbReference type="EMBL" id="KAK9682285.1"/>
    </source>
</evidence>
<evidence type="ECO:0000256" key="4">
    <source>
        <dbReference type="RuleBase" id="RU003682"/>
    </source>
</evidence>
<evidence type="ECO:0000256" key="3">
    <source>
        <dbReference type="ARBA" id="ARBA00023004"/>
    </source>
</evidence>
<dbReference type="Pfam" id="PF03171">
    <property type="entry name" value="2OG-FeII_Oxy"/>
    <property type="match status" value="1"/>
</dbReference>
<comment type="similarity">
    <text evidence="1 4">Belongs to the iron/ascorbate-dependent oxidoreductase family.</text>
</comment>